<dbReference type="GO" id="GO:0000209">
    <property type="term" value="P:protein polyubiquitination"/>
    <property type="evidence" value="ECO:0007669"/>
    <property type="project" value="InterPro"/>
</dbReference>
<dbReference type="EMBL" id="JANBTX010000001">
    <property type="protein sequence ID" value="KAJ2691352.1"/>
    <property type="molecule type" value="Genomic_DNA"/>
</dbReference>
<dbReference type="SMART" id="SM00119">
    <property type="entry name" value="HECTc"/>
    <property type="match status" value="1"/>
</dbReference>
<dbReference type="AlphaFoldDB" id="A0A9W8GSI2"/>
<evidence type="ECO:0000256" key="6">
    <source>
        <dbReference type="SAM" id="MobiDB-lite"/>
    </source>
</evidence>
<keyword evidence="3 8" id="KW-0808">Transferase</keyword>
<evidence type="ECO:0000259" key="7">
    <source>
        <dbReference type="PROSITE" id="PS50237"/>
    </source>
</evidence>
<dbReference type="Pfam" id="PF00632">
    <property type="entry name" value="HECT"/>
    <property type="match status" value="1"/>
</dbReference>
<dbReference type="PROSITE" id="PS50237">
    <property type="entry name" value="HECT"/>
    <property type="match status" value="1"/>
</dbReference>
<evidence type="ECO:0000256" key="4">
    <source>
        <dbReference type="ARBA" id="ARBA00022786"/>
    </source>
</evidence>
<evidence type="ECO:0000256" key="2">
    <source>
        <dbReference type="ARBA" id="ARBA00012485"/>
    </source>
</evidence>
<evidence type="ECO:0000256" key="1">
    <source>
        <dbReference type="ARBA" id="ARBA00000885"/>
    </source>
</evidence>
<name>A0A9W8GSI2_9FUNG</name>
<sequence>MVVSQFFAPLRTLKNKARGRVTTTATAWSDDDVDDDPVPDTKDAESMTTGTCLCCGSKVSFPDSVACFKCTVCDTINDLSPLVRTDRVVENGQTVARARTPPPPLTLERLKAGVYAFRRHPEKQALLEAMLRESFGAWDVLNFSFPGKAAGDDPGIDMEEVHAAYKIILALPPQVIRAMMSGIEQILRRPGRPLKQRGDIRYLLIIVENPLLLQQNFPQECSYHHHIVKSIVGSIANLPNRMHYTLVLWLSQQSRSSVRRKVQLVGQFISYRVQKYDRAKRRNPRAIPLTTYSSQSNQTELPAFQRTRSAGGHMRMRSNTDSRVSLSSHEKSSIERIVEQRMDSALAPPPVPPLPETGLRTGLGITNLGSDHSRRVPTAPSNLHLREARLAHDDARAASNRGHRSRTLGAWAAAPGAARLAASNLTPPPAAHARDSPSLASATESAPRIQVAHMGDVEAGVSAADALPTLMPPQTSVLGVLDGTAEPSSPAASIRGGRSSLTRTRSSSEAPMRRRQQHGPREPTSESRSPQPMDWAGGISVDDYYVGADGVFYPKTSSLVMHQHDWRLVAAAKFMALLHAANLLLPARSRLPVEEFYIETIDNMDLIADYDAWQARIPGAFSFCQYPFLLTLRAKVQIMQVDAARQMDSKLKEAVISALFQNFHLGEEQPYLKLLIRRRCLVEDSLHQLANHEMDLKKRLKIEFVGEEGVDAGGLAKEWFMLLLRELMNPMHGMFVGEGACWFNPASLESSNQYFLVGVVVGLALYNSTILDLHLPLPVFKKLLRSGLYQTAPGASSALVGKPEALLAGHYLSGSAASRDVPRFGDDGRSPVYGLLSPSAQLRYQINEMLADVSMFRPELARGLRALLQYRDDDVEDTFCLTFEASYDAYGEVVTVPLVPNGAQLAVTSQNRVEYVMRYLQWVLHDSVAKQFEPFKRGFYYVCGGNALSLFKAEEIELMVRGSGVDWDPADLIALTEVVGFEEAVEVRDWFWEVLGEMVPEDRSLFLAFVTGSDRLPMAWSMLRLKLVLLGGEHERLPIAHTCFNQLGLWKYRSKEELRDKLMLALNESEGFGLK</sequence>
<dbReference type="Proteomes" id="UP001151516">
    <property type="component" value="Unassembled WGS sequence"/>
</dbReference>
<gene>
    <name evidence="8" type="primary">HUL4</name>
    <name evidence="8" type="ORF">IWW39_000037</name>
</gene>
<feature type="active site" description="Glycyl thioester intermediate" evidence="5">
    <location>
        <position position="1043"/>
    </location>
</feature>
<evidence type="ECO:0000256" key="3">
    <source>
        <dbReference type="ARBA" id="ARBA00022679"/>
    </source>
</evidence>
<dbReference type="InterPro" id="IPR035983">
    <property type="entry name" value="Hect_E3_ubiquitin_ligase"/>
</dbReference>
<evidence type="ECO:0000313" key="9">
    <source>
        <dbReference type="Proteomes" id="UP001151516"/>
    </source>
</evidence>
<dbReference type="EC" id="2.3.2.26" evidence="2"/>
<comment type="catalytic activity">
    <reaction evidence="1">
        <text>S-ubiquitinyl-[E2 ubiquitin-conjugating enzyme]-L-cysteine + [acceptor protein]-L-lysine = [E2 ubiquitin-conjugating enzyme]-L-cysteine + N(6)-ubiquitinyl-[acceptor protein]-L-lysine.</text>
        <dbReference type="EC" id="2.3.2.26"/>
    </reaction>
</comment>
<reference evidence="8" key="1">
    <citation type="submission" date="2022-07" db="EMBL/GenBank/DDBJ databases">
        <title>Phylogenomic reconstructions and comparative analyses of Kickxellomycotina fungi.</title>
        <authorList>
            <person name="Reynolds N.K."/>
            <person name="Stajich J.E."/>
            <person name="Barry K."/>
            <person name="Grigoriev I.V."/>
            <person name="Crous P."/>
            <person name="Smith M.E."/>
        </authorList>
    </citation>
    <scope>NUCLEOTIDE SEQUENCE</scope>
    <source>
        <strain evidence="8">CBS 109367</strain>
    </source>
</reference>
<dbReference type="OrthoDB" id="8068875at2759"/>
<organism evidence="8 9">
    <name type="scientific">Coemansia spiralis</name>
    <dbReference type="NCBI Taxonomy" id="417178"/>
    <lineage>
        <taxon>Eukaryota</taxon>
        <taxon>Fungi</taxon>
        <taxon>Fungi incertae sedis</taxon>
        <taxon>Zoopagomycota</taxon>
        <taxon>Kickxellomycotina</taxon>
        <taxon>Kickxellomycetes</taxon>
        <taxon>Kickxellales</taxon>
        <taxon>Kickxellaceae</taxon>
        <taxon>Coemansia</taxon>
    </lineage>
</organism>
<feature type="domain" description="HECT" evidence="7">
    <location>
        <begin position="692"/>
        <end position="1075"/>
    </location>
</feature>
<dbReference type="CDD" id="cd00078">
    <property type="entry name" value="HECTc"/>
    <property type="match status" value="1"/>
</dbReference>
<accession>A0A9W8GSI2</accession>
<feature type="region of interest" description="Disordered" evidence="6">
    <location>
        <begin position="422"/>
        <end position="446"/>
    </location>
</feature>
<dbReference type="Gene3D" id="3.30.2160.10">
    <property type="entry name" value="Hect, E3 ligase catalytic domain"/>
    <property type="match status" value="1"/>
</dbReference>
<keyword evidence="9" id="KW-1185">Reference proteome</keyword>
<protein>
    <recommendedName>
        <fullName evidence="2">HECT-type E3 ubiquitin transferase</fullName>
        <ecNumber evidence="2">2.3.2.26</ecNumber>
    </recommendedName>
</protein>
<feature type="region of interest" description="Disordered" evidence="6">
    <location>
        <begin position="308"/>
        <end position="329"/>
    </location>
</feature>
<dbReference type="GO" id="GO:0061630">
    <property type="term" value="F:ubiquitin protein ligase activity"/>
    <property type="evidence" value="ECO:0007669"/>
    <property type="project" value="UniProtKB-EC"/>
</dbReference>
<dbReference type="PANTHER" id="PTHR45700">
    <property type="entry name" value="UBIQUITIN-PROTEIN LIGASE E3C"/>
    <property type="match status" value="1"/>
</dbReference>
<feature type="compositionally biased region" description="Low complexity" evidence="6">
    <location>
        <begin position="493"/>
        <end position="508"/>
    </location>
</feature>
<keyword evidence="4 5" id="KW-0833">Ubl conjugation pathway</keyword>
<evidence type="ECO:0000256" key="5">
    <source>
        <dbReference type="PROSITE-ProRule" id="PRU00104"/>
    </source>
</evidence>
<dbReference type="InterPro" id="IPR044611">
    <property type="entry name" value="E3A/B/C-like"/>
</dbReference>
<dbReference type="Gene3D" id="3.30.2410.10">
    <property type="entry name" value="Hect, E3 ligase catalytic domain"/>
    <property type="match status" value="1"/>
</dbReference>
<evidence type="ECO:0000313" key="8">
    <source>
        <dbReference type="EMBL" id="KAJ2691352.1"/>
    </source>
</evidence>
<dbReference type="PANTHER" id="PTHR45700:SF8">
    <property type="entry name" value="HECT-TYPE E3 UBIQUITIN TRANSFERASE"/>
    <property type="match status" value="1"/>
</dbReference>
<proteinExistence type="predicted"/>
<dbReference type="Gene3D" id="3.90.1750.10">
    <property type="entry name" value="Hect, E3 ligase catalytic domains"/>
    <property type="match status" value="2"/>
</dbReference>
<dbReference type="SUPFAM" id="SSF56204">
    <property type="entry name" value="Hect, E3 ligase catalytic domain"/>
    <property type="match status" value="1"/>
</dbReference>
<feature type="region of interest" description="Disordered" evidence="6">
    <location>
        <begin position="478"/>
        <end position="534"/>
    </location>
</feature>
<feature type="compositionally biased region" description="Polar residues" evidence="6">
    <location>
        <begin position="317"/>
        <end position="327"/>
    </location>
</feature>
<keyword evidence="8" id="KW-0012">Acyltransferase</keyword>
<comment type="caution">
    <text evidence="8">The sequence shown here is derived from an EMBL/GenBank/DDBJ whole genome shotgun (WGS) entry which is preliminary data.</text>
</comment>
<dbReference type="InterPro" id="IPR000569">
    <property type="entry name" value="HECT_dom"/>
</dbReference>